<evidence type="ECO:0000313" key="3">
    <source>
        <dbReference type="Proteomes" id="UP001329430"/>
    </source>
</evidence>
<dbReference type="PANTHER" id="PTHR43861">
    <property type="entry name" value="TRANS-ACONITATE 2-METHYLTRANSFERASE-RELATED"/>
    <property type="match status" value="1"/>
</dbReference>
<organism evidence="2 3">
    <name type="scientific">Pyrocoelia pectoralis</name>
    <dbReference type="NCBI Taxonomy" id="417401"/>
    <lineage>
        <taxon>Eukaryota</taxon>
        <taxon>Metazoa</taxon>
        <taxon>Ecdysozoa</taxon>
        <taxon>Arthropoda</taxon>
        <taxon>Hexapoda</taxon>
        <taxon>Insecta</taxon>
        <taxon>Pterygota</taxon>
        <taxon>Neoptera</taxon>
        <taxon>Endopterygota</taxon>
        <taxon>Coleoptera</taxon>
        <taxon>Polyphaga</taxon>
        <taxon>Elateriformia</taxon>
        <taxon>Elateroidea</taxon>
        <taxon>Lampyridae</taxon>
        <taxon>Lampyrinae</taxon>
        <taxon>Pyrocoelia</taxon>
    </lineage>
</organism>
<dbReference type="SUPFAM" id="SSF53335">
    <property type="entry name" value="S-adenosyl-L-methionine-dependent methyltransferases"/>
    <property type="match status" value="1"/>
</dbReference>
<reference evidence="2 3" key="1">
    <citation type="journal article" date="2024" name="Insects">
        <title>An Improved Chromosome-Level Genome Assembly of the Firefly Pyrocoelia pectoralis.</title>
        <authorList>
            <person name="Fu X."/>
            <person name="Meyer-Rochow V.B."/>
            <person name="Ballantyne L."/>
            <person name="Zhu X."/>
        </authorList>
    </citation>
    <scope>NUCLEOTIDE SEQUENCE [LARGE SCALE GENOMIC DNA]</scope>
    <source>
        <strain evidence="2">XCY_ONT2</strain>
    </source>
</reference>
<dbReference type="Proteomes" id="UP001329430">
    <property type="component" value="Chromosome 7"/>
</dbReference>
<accession>A0AAN7VCP3</accession>
<dbReference type="InterPro" id="IPR025714">
    <property type="entry name" value="Methyltranfer_dom"/>
</dbReference>
<name>A0AAN7VCP3_9COLE</name>
<dbReference type="EMBL" id="JAVRBK010000007">
    <property type="protein sequence ID" value="KAK5640969.1"/>
    <property type="molecule type" value="Genomic_DNA"/>
</dbReference>
<evidence type="ECO:0000313" key="2">
    <source>
        <dbReference type="EMBL" id="KAK5640969.1"/>
    </source>
</evidence>
<feature type="domain" description="Methyltransferase" evidence="1">
    <location>
        <begin position="35"/>
        <end position="159"/>
    </location>
</feature>
<sequence length="197" mass="23079">MMNKPESYIKITDRCEMFNRHVMENYFPFIRHNNKKTISALDIGCGPGNSTHDVILPYIEQDVFEIIGIDISPSMIDYASKNYGGNQITFKEVNVAEIVPEDFIERFDYIFSFCTLHWIQDQRKLYSNALKMLKPNGSLLVSYAATDTCDIFQKVYKTGKYADFISHFNYFPFQNTHNPKEVLFRILQDLLRSRRPC</sequence>
<keyword evidence="3" id="KW-1185">Reference proteome</keyword>
<dbReference type="Gene3D" id="3.40.50.150">
    <property type="entry name" value="Vaccinia Virus protein VP39"/>
    <property type="match status" value="1"/>
</dbReference>
<dbReference type="CDD" id="cd02440">
    <property type="entry name" value="AdoMet_MTases"/>
    <property type="match status" value="1"/>
</dbReference>
<evidence type="ECO:0000259" key="1">
    <source>
        <dbReference type="Pfam" id="PF13847"/>
    </source>
</evidence>
<dbReference type="Pfam" id="PF13847">
    <property type="entry name" value="Methyltransf_31"/>
    <property type="match status" value="1"/>
</dbReference>
<gene>
    <name evidence="2" type="ORF">RI129_009516</name>
</gene>
<dbReference type="AlphaFoldDB" id="A0AAN7VCP3"/>
<dbReference type="PANTHER" id="PTHR43861:SF1">
    <property type="entry name" value="TRANS-ACONITATE 2-METHYLTRANSFERASE"/>
    <property type="match status" value="1"/>
</dbReference>
<dbReference type="InterPro" id="IPR029063">
    <property type="entry name" value="SAM-dependent_MTases_sf"/>
</dbReference>
<proteinExistence type="predicted"/>
<comment type="caution">
    <text evidence="2">The sequence shown here is derived from an EMBL/GenBank/DDBJ whole genome shotgun (WGS) entry which is preliminary data.</text>
</comment>
<protein>
    <recommendedName>
        <fullName evidence="1">Methyltransferase domain-containing protein</fullName>
    </recommendedName>
</protein>